<dbReference type="AlphaFoldDB" id="A0A6N4QPI2"/>
<proteinExistence type="predicted"/>
<dbReference type="PANTHER" id="PTHR35802:SF1">
    <property type="entry name" value="PROTEASE SYNTHASE AND SPORULATION PROTEIN PAI 2"/>
    <property type="match status" value="1"/>
</dbReference>
<dbReference type="RefSeq" id="WP_135574223.1">
    <property type="nucleotide sequence ID" value="NZ_RQGK01000027.1"/>
</dbReference>
<sequence>MYIPKAFEETDESKLIAFIRENPFGILFSVDDSSLDASHLVFFPEKDESGRLFLYGHFAKVNDHWKKIRDRVLVVFSGAHCYVSPTWSGEPHTVPTWNYAAVHVTGNLSLLDEADSQKRIGQLVASYETNASSDWKLDFDDSYFRNLVQKGIAAFQIEVTKLEGKFKLSQNKSVEIQSRVASQLEAMPDDNSRTIARWMRENLDRRKSE</sequence>
<dbReference type="PANTHER" id="PTHR35802">
    <property type="entry name" value="PROTEASE SYNTHASE AND SPORULATION PROTEIN PAI 2"/>
    <property type="match status" value="1"/>
</dbReference>
<dbReference type="Gene3D" id="2.30.110.10">
    <property type="entry name" value="Electron Transport, Fmn-binding Protein, Chain A"/>
    <property type="match status" value="1"/>
</dbReference>
<evidence type="ECO:0000313" key="1">
    <source>
        <dbReference type="EMBL" id="TGL85924.1"/>
    </source>
</evidence>
<organism evidence="1 2">
    <name type="scientific">Leptospira yasudae</name>
    <dbReference type="NCBI Taxonomy" id="2202201"/>
    <lineage>
        <taxon>Bacteria</taxon>
        <taxon>Pseudomonadati</taxon>
        <taxon>Spirochaetota</taxon>
        <taxon>Spirochaetia</taxon>
        <taxon>Leptospirales</taxon>
        <taxon>Leptospiraceae</taxon>
        <taxon>Leptospira</taxon>
    </lineage>
</organism>
<reference evidence="1 2" key="1">
    <citation type="journal article" date="2019" name="PLoS Negl. Trop. Dis.">
        <title>Revisiting the worldwide diversity of Leptospira species in the environment.</title>
        <authorList>
            <person name="Vincent A.T."/>
            <person name="Schiettekatte O."/>
            <person name="Bourhy P."/>
            <person name="Veyrier F.J."/>
            <person name="Picardeau M."/>
        </authorList>
    </citation>
    <scope>NUCLEOTIDE SEQUENCE [LARGE SCALE GENOMIC DNA]</scope>
    <source>
        <strain evidence="1 2">201702445</strain>
    </source>
</reference>
<accession>A0A6N4QPI2</accession>
<name>A0A6N4QPI2_9LEPT</name>
<dbReference type="InterPro" id="IPR007396">
    <property type="entry name" value="TR_PAI2-type"/>
</dbReference>
<dbReference type="Proteomes" id="UP000297613">
    <property type="component" value="Unassembled WGS sequence"/>
</dbReference>
<dbReference type="PIRSF" id="PIRSF010372">
    <property type="entry name" value="PaiB"/>
    <property type="match status" value="1"/>
</dbReference>
<protein>
    <submittedName>
        <fullName evidence="1">FMN-binding negative transcriptional regulator</fullName>
    </submittedName>
</protein>
<comment type="caution">
    <text evidence="1">The sequence shown here is derived from an EMBL/GenBank/DDBJ whole genome shotgun (WGS) entry which is preliminary data.</text>
</comment>
<dbReference type="InterPro" id="IPR012349">
    <property type="entry name" value="Split_barrel_FMN-bd"/>
</dbReference>
<dbReference type="Pfam" id="PF04299">
    <property type="entry name" value="FMN_bind_2"/>
    <property type="match status" value="1"/>
</dbReference>
<dbReference type="SUPFAM" id="SSF50475">
    <property type="entry name" value="FMN-binding split barrel"/>
    <property type="match status" value="1"/>
</dbReference>
<evidence type="ECO:0000313" key="2">
    <source>
        <dbReference type="Proteomes" id="UP000297613"/>
    </source>
</evidence>
<gene>
    <name evidence="1" type="ORF">EHQ83_06710</name>
</gene>
<dbReference type="EMBL" id="RQGM01000024">
    <property type="protein sequence ID" value="TGL85924.1"/>
    <property type="molecule type" value="Genomic_DNA"/>
</dbReference>